<dbReference type="InterPro" id="IPR015927">
    <property type="entry name" value="Peptidase_S24_S26A/B/C"/>
</dbReference>
<dbReference type="SUPFAM" id="SSF51306">
    <property type="entry name" value="LexA/Signal peptidase"/>
    <property type="match status" value="1"/>
</dbReference>
<proteinExistence type="inferred from homology"/>
<dbReference type="FunFam" id="2.10.109.10:FF:000001">
    <property type="entry name" value="LexA repressor"/>
    <property type="match status" value="1"/>
</dbReference>
<keyword evidence="5 13" id="KW-0227">DNA damage</keyword>
<evidence type="ECO:0000256" key="5">
    <source>
        <dbReference type="ARBA" id="ARBA00022763"/>
    </source>
</evidence>
<dbReference type="InterPro" id="IPR006200">
    <property type="entry name" value="LexA"/>
</dbReference>
<comment type="similarity">
    <text evidence="1 13 14">Belongs to the peptidase S24 family.</text>
</comment>
<dbReference type="InterPro" id="IPR036388">
    <property type="entry name" value="WH-like_DNA-bd_sf"/>
</dbReference>
<feature type="site" description="Cleavage; by autolysis" evidence="13">
    <location>
        <begin position="90"/>
        <end position="91"/>
    </location>
</feature>
<sequence length="201" mass="22713">MYENLTPRQKQILDYIYDFLNKRGYPPSVREICSATNLKSTATVHSYLIQLEKKGYISRDPQKPRAIVVMDKRTIGKDIVPVPLVGRVTAGQPILAEENIQGVFSLPKEMVPDSEVFMLKVQGDSMIDAGIYDGDYVIVKVTSTAENGDIVVALLGDEATVKRFFKEKDHIRLQPENRYMEPILVKDVKILGKVIGLFRKL</sequence>
<keyword evidence="10 13" id="KW-0804">Transcription</keyword>
<dbReference type="PRINTS" id="PR00726">
    <property type="entry name" value="LEXASERPTASE"/>
</dbReference>
<dbReference type="CDD" id="cd06529">
    <property type="entry name" value="S24_LexA-like"/>
    <property type="match status" value="1"/>
</dbReference>
<evidence type="ECO:0000259" key="15">
    <source>
        <dbReference type="Pfam" id="PF00717"/>
    </source>
</evidence>
<dbReference type="GO" id="GO:0006260">
    <property type="term" value="P:DNA replication"/>
    <property type="evidence" value="ECO:0007669"/>
    <property type="project" value="UniProtKB-UniRule"/>
</dbReference>
<evidence type="ECO:0000256" key="11">
    <source>
        <dbReference type="ARBA" id="ARBA00023204"/>
    </source>
</evidence>
<evidence type="ECO:0000256" key="3">
    <source>
        <dbReference type="ARBA" id="ARBA00022491"/>
    </source>
</evidence>
<evidence type="ECO:0000256" key="12">
    <source>
        <dbReference type="ARBA" id="ARBA00023236"/>
    </source>
</evidence>
<keyword evidence="3 13" id="KW-0678">Repressor</keyword>
<feature type="domain" description="LexA repressor DNA-binding" evidence="16">
    <location>
        <begin position="3"/>
        <end position="66"/>
    </location>
</feature>
<dbReference type="InterPro" id="IPR006199">
    <property type="entry name" value="LexA_DNA-bd_dom"/>
</dbReference>
<evidence type="ECO:0000256" key="2">
    <source>
        <dbReference type="ARBA" id="ARBA00011738"/>
    </source>
</evidence>
<comment type="subunit">
    <text evidence="2 13">Homodimer.</text>
</comment>
<evidence type="ECO:0000256" key="7">
    <source>
        <dbReference type="ARBA" id="ARBA00022813"/>
    </source>
</evidence>
<dbReference type="NCBIfam" id="TIGR00498">
    <property type="entry name" value="lexA"/>
    <property type="match status" value="1"/>
</dbReference>
<dbReference type="EC" id="3.4.21.88" evidence="13"/>
<dbReference type="Gene3D" id="2.10.109.10">
    <property type="entry name" value="Umud Fragment, subunit A"/>
    <property type="match status" value="1"/>
</dbReference>
<evidence type="ECO:0000256" key="1">
    <source>
        <dbReference type="ARBA" id="ARBA00007484"/>
    </source>
</evidence>
<keyword evidence="11 13" id="KW-0234">DNA repair</keyword>
<keyword evidence="6 13" id="KW-0378">Hydrolase</keyword>
<keyword evidence="9 13" id="KW-0238">DNA-binding</keyword>
<feature type="DNA-binding region" description="H-T-H motif" evidence="13">
    <location>
        <begin position="29"/>
        <end position="49"/>
    </location>
</feature>
<dbReference type="InterPro" id="IPR036286">
    <property type="entry name" value="LexA/Signal_pep-like_sf"/>
</dbReference>
<keyword evidence="4 13" id="KW-0235">DNA replication</keyword>
<dbReference type="FunFam" id="1.10.10.10:FF:000009">
    <property type="entry name" value="LexA repressor"/>
    <property type="match status" value="1"/>
</dbReference>
<accession>A0A5S5AFY4</accession>
<protein>
    <recommendedName>
        <fullName evidence="13">LexA repressor</fullName>
        <ecNumber evidence="13">3.4.21.88</ecNumber>
    </recommendedName>
</protein>
<dbReference type="OrthoDB" id="9802364at2"/>
<dbReference type="Pfam" id="PF00717">
    <property type="entry name" value="Peptidase_S24"/>
    <property type="match status" value="1"/>
</dbReference>
<evidence type="ECO:0000256" key="6">
    <source>
        <dbReference type="ARBA" id="ARBA00022801"/>
    </source>
</evidence>
<dbReference type="InterPro" id="IPR006197">
    <property type="entry name" value="Peptidase_S24_LexA"/>
</dbReference>
<evidence type="ECO:0000256" key="4">
    <source>
        <dbReference type="ARBA" id="ARBA00022705"/>
    </source>
</evidence>
<reference evidence="17 18" key="1">
    <citation type="submission" date="2019-07" db="EMBL/GenBank/DDBJ databases">
        <title>Genomic Encyclopedia of Type Strains, Phase I: the one thousand microbial genomes (KMG-I) project.</title>
        <authorList>
            <person name="Kyrpides N."/>
        </authorList>
    </citation>
    <scope>NUCLEOTIDE SEQUENCE [LARGE SCALE GENOMIC DNA]</scope>
    <source>
        <strain evidence="17 18">DSM 16647</strain>
    </source>
</reference>
<dbReference type="GO" id="GO:0006508">
    <property type="term" value="P:proteolysis"/>
    <property type="evidence" value="ECO:0007669"/>
    <property type="project" value="InterPro"/>
</dbReference>
<dbReference type="GO" id="GO:0009432">
    <property type="term" value="P:SOS response"/>
    <property type="evidence" value="ECO:0007669"/>
    <property type="project" value="UniProtKB-UniRule"/>
</dbReference>
<keyword evidence="18" id="KW-1185">Reference proteome</keyword>
<dbReference type="Pfam" id="PF01726">
    <property type="entry name" value="LexA_DNA_bind"/>
    <property type="match status" value="1"/>
</dbReference>
<keyword evidence="12 13" id="KW-0742">SOS response</keyword>
<gene>
    <name evidence="13" type="primary">lexA</name>
    <name evidence="17" type="ORF">LZ11_02297</name>
</gene>
<dbReference type="GO" id="GO:0003677">
    <property type="term" value="F:DNA binding"/>
    <property type="evidence" value="ECO:0007669"/>
    <property type="project" value="UniProtKB-UniRule"/>
</dbReference>
<keyword evidence="7 13" id="KW-0068">Autocatalytic cleavage</keyword>
<comment type="caution">
    <text evidence="17">The sequence shown here is derived from an EMBL/GenBank/DDBJ whole genome shotgun (WGS) entry which is preliminary data.</text>
</comment>
<dbReference type="PANTHER" id="PTHR33516:SF2">
    <property type="entry name" value="LEXA REPRESSOR-RELATED"/>
    <property type="match status" value="1"/>
</dbReference>
<evidence type="ECO:0000259" key="16">
    <source>
        <dbReference type="Pfam" id="PF01726"/>
    </source>
</evidence>
<organism evidence="17 18">
    <name type="scientific">Thermosediminibacter litoriperuensis</name>
    <dbReference type="NCBI Taxonomy" id="291989"/>
    <lineage>
        <taxon>Bacteria</taxon>
        <taxon>Bacillati</taxon>
        <taxon>Bacillota</taxon>
        <taxon>Clostridia</taxon>
        <taxon>Thermosediminibacterales</taxon>
        <taxon>Thermosediminibacteraceae</taxon>
        <taxon>Thermosediminibacter</taxon>
    </lineage>
</organism>
<evidence type="ECO:0000256" key="14">
    <source>
        <dbReference type="RuleBase" id="RU003991"/>
    </source>
</evidence>
<evidence type="ECO:0000256" key="10">
    <source>
        <dbReference type="ARBA" id="ARBA00023163"/>
    </source>
</evidence>
<dbReference type="AlphaFoldDB" id="A0A5S5AFY4"/>
<evidence type="ECO:0000256" key="8">
    <source>
        <dbReference type="ARBA" id="ARBA00023015"/>
    </source>
</evidence>
<dbReference type="SUPFAM" id="SSF46785">
    <property type="entry name" value="Winged helix' DNA-binding domain"/>
    <property type="match status" value="1"/>
</dbReference>
<evidence type="ECO:0000256" key="9">
    <source>
        <dbReference type="ARBA" id="ARBA00023125"/>
    </source>
</evidence>
<evidence type="ECO:0000256" key="13">
    <source>
        <dbReference type="HAMAP-Rule" id="MF_00015"/>
    </source>
</evidence>
<keyword evidence="8 13" id="KW-0805">Transcription regulation</keyword>
<dbReference type="InterPro" id="IPR039418">
    <property type="entry name" value="LexA-like"/>
</dbReference>
<dbReference type="RefSeq" id="WP_148867958.1">
    <property type="nucleotide sequence ID" value="NZ_VNHO01000037.1"/>
</dbReference>
<dbReference type="GO" id="GO:0004252">
    <property type="term" value="F:serine-type endopeptidase activity"/>
    <property type="evidence" value="ECO:0007669"/>
    <property type="project" value="UniProtKB-UniRule"/>
</dbReference>
<feature type="domain" description="Peptidase S24/S26A/S26B/S26C" evidence="15">
    <location>
        <begin position="83"/>
        <end position="195"/>
    </location>
</feature>
<dbReference type="GO" id="GO:0006281">
    <property type="term" value="P:DNA repair"/>
    <property type="evidence" value="ECO:0007669"/>
    <property type="project" value="UniProtKB-UniRule"/>
</dbReference>
<feature type="active site" description="For autocatalytic cleavage activity" evidence="13">
    <location>
        <position position="125"/>
    </location>
</feature>
<comment type="function">
    <text evidence="13">Represses a number of genes involved in the response to DNA damage (SOS response), including recA and lexA. In the presence of single-stranded DNA, RecA interacts with LexA causing an autocatalytic cleavage which disrupts the DNA-binding part of LexA, leading to derepression of the SOS regulon and eventually DNA repair.</text>
</comment>
<dbReference type="InterPro" id="IPR036390">
    <property type="entry name" value="WH_DNA-bd_sf"/>
</dbReference>
<evidence type="ECO:0000313" key="17">
    <source>
        <dbReference type="EMBL" id="TYP48692.1"/>
    </source>
</evidence>
<dbReference type="Gene3D" id="1.10.10.10">
    <property type="entry name" value="Winged helix-like DNA-binding domain superfamily/Winged helix DNA-binding domain"/>
    <property type="match status" value="1"/>
</dbReference>
<dbReference type="EMBL" id="VNHO01000037">
    <property type="protein sequence ID" value="TYP48692.1"/>
    <property type="molecule type" value="Genomic_DNA"/>
</dbReference>
<dbReference type="InterPro" id="IPR050077">
    <property type="entry name" value="LexA_repressor"/>
</dbReference>
<comment type="catalytic activity">
    <reaction evidence="13">
        <text>Hydrolysis of Ala-|-Gly bond in repressor LexA.</text>
        <dbReference type="EC" id="3.4.21.88"/>
    </reaction>
</comment>
<dbReference type="PANTHER" id="PTHR33516">
    <property type="entry name" value="LEXA REPRESSOR"/>
    <property type="match status" value="1"/>
</dbReference>
<dbReference type="HAMAP" id="MF_00015">
    <property type="entry name" value="LexA"/>
    <property type="match status" value="1"/>
</dbReference>
<evidence type="ECO:0000313" key="18">
    <source>
        <dbReference type="Proteomes" id="UP000322294"/>
    </source>
</evidence>
<name>A0A5S5AFY4_9FIRM</name>
<dbReference type="GO" id="GO:0045892">
    <property type="term" value="P:negative regulation of DNA-templated transcription"/>
    <property type="evidence" value="ECO:0007669"/>
    <property type="project" value="UniProtKB-UniRule"/>
</dbReference>
<dbReference type="Proteomes" id="UP000322294">
    <property type="component" value="Unassembled WGS sequence"/>
</dbReference>
<feature type="active site" description="For autocatalytic cleavage activity" evidence="13">
    <location>
        <position position="162"/>
    </location>
</feature>